<proteinExistence type="predicted"/>
<feature type="region of interest" description="Disordered" evidence="1">
    <location>
        <begin position="40"/>
        <end position="67"/>
    </location>
</feature>
<name>A0A1X0QTI6_RHIZD</name>
<evidence type="ECO:0000256" key="1">
    <source>
        <dbReference type="SAM" id="MobiDB-lite"/>
    </source>
</evidence>
<accession>A0A1X0QTI6</accession>
<dbReference type="VEuPathDB" id="FungiDB:BCV72DRAFT_308561"/>
<feature type="compositionally biased region" description="Acidic residues" evidence="1">
    <location>
        <begin position="56"/>
        <end position="67"/>
    </location>
</feature>
<evidence type="ECO:0000313" key="2">
    <source>
        <dbReference type="EMBL" id="ORE03073.1"/>
    </source>
</evidence>
<organism evidence="2">
    <name type="scientific">Rhizopus microsporus var. microsporus</name>
    <dbReference type="NCBI Taxonomy" id="86635"/>
    <lineage>
        <taxon>Eukaryota</taxon>
        <taxon>Fungi</taxon>
        <taxon>Fungi incertae sedis</taxon>
        <taxon>Mucoromycota</taxon>
        <taxon>Mucoromycotina</taxon>
        <taxon>Mucoromycetes</taxon>
        <taxon>Mucorales</taxon>
        <taxon>Mucorineae</taxon>
        <taxon>Rhizopodaceae</taxon>
        <taxon>Rhizopus</taxon>
    </lineage>
</organism>
<gene>
    <name evidence="2" type="ORF">BCV72DRAFT_308561</name>
</gene>
<sequence length="129" mass="15205">MDPLTTLLSNSHVSNQYSFRINNLSWRFWSVNQQKKTYASSTVSTTSTSSSKFYMDDDDDEDDEDEEVMNIPEEPLFKPQQQEKGKTISLLSIMLQQEKEYKAIVLHRCKRYHHHLNELFSASHQQERS</sequence>
<reference evidence="2" key="1">
    <citation type="journal article" date="2016" name="Proc. Natl. Acad. Sci. U.S.A.">
        <title>Lipid metabolic changes in an early divergent fungus govern the establishment of a mutualistic symbiosis with endobacteria.</title>
        <authorList>
            <person name="Lastovetsky O.A."/>
            <person name="Gaspar M.L."/>
            <person name="Mondo S.J."/>
            <person name="LaButti K.M."/>
            <person name="Sandor L."/>
            <person name="Grigoriev I.V."/>
            <person name="Henry S.A."/>
            <person name="Pawlowska T.E."/>
        </authorList>
    </citation>
    <scope>NUCLEOTIDE SEQUENCE [LARGE SCALE GENOMIC DNA]</scope>
    <source>
        <strain evidence="2">ATCC 52814</strain>
    </source>
</reference>
<feature type="compositionally biased region" description="Low complexity" evidence="1">
    <location>
        <begin position="40"/>
        <end position="51"/>
    </location>
</feature>
<dbReference type="OrthoDB" id="10355323at2759"/>
<evidence type="ECO:0008006" key="3">
    <source>
        <dbReference type="Google" id="ProtNLM"/>
    </source>
</evidence>
<dbReference type="Proteomes" id="UP000242414">
    <property type="component" value="Unassembled WGS sequence"/>
</dbReference>
<dbReference type="AlphaFoldDB" id="A0A1X0QTI6"/>
<protein>
    <recommendedName>
        <fullName evidence="3">Nitrogen regulatory protein areA GATA-like domain-containing protein</fullName>
    </recommendedName>
</protein>
<dbReference type="EMBL" id="KV922019">
    <property type="protein sequence ID" value="ORE03073.1"/>
    <property type="molecule type" value="Genomic_DNA"/>
</dbReference>